<dbReference type="InterPro" id="IPR014939">
    <property type="entry name" value="CDT1_Gemini-bd-like"/>
</dbReference>
<dbReference type="SUPFAM" id="SSF90123">
    <property type="entry name" value="ABC transporter transmembrane region"/>
    <property type="match status" value="1"/>
</dbReference>
<feature type="transmembrane region" description="Helical" evidence="5">
    <location>
        <begin position="322"/>
        <end position="343"/>
    </location>
</feature>
<keyword evidence="1 5" id="KW-0812">Transmembrane</keyword>
<keyword evidence="3 5" id="KW-0472">Membrane</keyword>
<name>A0AA39SQD4_ACESA</name>
<dbReference type="SUPFAM" id="SSF46785">
    <property type="entry name" value="Winged helix' DNA-binding domain"/>
    <property type="match status" value="1"/>
</dbReference>
<dbReference type="InterPro" id="IPR036640">
    <property type="entry name" value="ABC1_TM_sf"/>
</dbReference>
<keyword evidence="8" id="KW-1185">Reference proteome</keyword>
<feature type="transmembrane region" description="Helical" evidence="5">
    <location>
        <begin position="446"/>
        <end position="470"/>
    </location>
</feature>
<evidence type="ECO:0000256" key="3">
    <source>
        <dbReference type="ARBA" id="ARBA00023136"/>
    </source>
</evidence>
<proteinExistence type="predicted"/>
<evidence type="ECO:0000256" key="5">
    <source>
        <dbReference type="SAM" id="Phobius"/>
    </source>
</evidence>
<dbReference type="CDD" id="cd08674">
    <property type="entry name" value="Cdt1_m"/>
    <property type="match status" value="1"/>
</dbReference>
<feature type="transmembrane region" description="Helical" evidence="5">
    <location>
        <begin position="482"/>
        <end position="502"/>
    </location>
</feature>
<dbReference type="Pfam" id="PF08839">
    <property type="entry name" value="CDT1"/>
    <property type="match status" value="1"/>
</dbReference>
<dbReference type="PANTHER" id="PTHR34116:SF9">
    <property type="entry name" value="OS08G0346600 PROTEIN"/>
    <property type="match status" value="1"/>
</dbReference>
<evidence type="ECO:0000259" key="6">
    <source>
        <dbReference type="SMART" id="SM01075"/>
    </source>
</evidence>
<evidence type="ECO:0000256" key="1">
    <source>
        <dbReference type="ARBA" id="ARBA00022692"/>
    </source>
</evidence>
<reference evidence="7" key="1">
    <citation type="journal article" date="2022" name="Plant J.">
        <title>Strategies of tolerance reflected in two North American maple genomes.</title>
        <authorList>
            <person name="McEvoy S.L."/>
            <person name="Sezen U.U."/>
            <person name="Trouern-Trend A."/>
            <person name="McMahon S.M."/>
            <person name="Schaberg P.G."/>
            <person name="Yang J."/>
            <person name="Wegrzyn J.L."/>
            <person name="Swenson N.G."/>
        </authorList>
    </citation>
    <scope>NUCLEOTIDE SEQUENCE</scope>
    <source>
        <strain evidence="7">NS2018</strain>
    </source>
</reference>
<dbReference type="EMBL" id="JAUESC010000380">
    <property type="protein sequence ID" value="KAK0592889.1"/>
    <property type="molecule type" value="Genomic_DNA"/>
</dbReference>
<sequence length="535" mass="61289">MARQKADLALPTHQSPSKPTHASTKLLEKYRQLCEFFDSLDSAIRLLKLKRSMSTFTNISPKIECLTDRRFSYSDLAQLKFLLPEAIEIKKVLMFDVKASCMKSDLHVSIDVDAIECDSKLKSDSKNMNLRKVFHAWLIDFLKDHPKWRTKFRKAMNKADNDASTRAIDSLINYETIKYFNNETFEAEQYDGFLKIEHCIALLLLSSPKPSLVAQQVCAMLDLPSLPFLDFAVDLAPLVLVAVILFLSLLSFVFIFHLCFKTRKSQYLESFNSLWTVRLLLVSFIILWALNELLRLPFFRKKYYHTFFSTLTLTQQANLCRVHVVLSLGFLEPGCLVILLFLLNASIKKKTPRSSWALALLMVTCLPVFLLQFLFVFYQRFDLHLPKFFIESSKVSSADGEMVLCSYPLLSTILFGAFVTIYCFYFMFCCWTVLSLVINKTLRSRIYCLSVTVLSTIALQIFFLGVSAFWPPEKPAFSVLELVIFLSFFTCTAVGEGIFIIIPITDSLSVSRESFQLNSGEQTRPLQPLSNEESV</sequence>
<evidence type="ECO:0000256" key="2">
    <source>
        <dbReference type="ARBA" id="ARBA00022989"/>
    </source>
</evidence>
<dbReference type="PANTHER" id="PTHR34116">
    <property type="entry name" value="PLASMINOGEN ACTIVATOR INHIBITOR"/>
    <property type="match status" value="1"/>
</dbReference>
<protein>
    <recommendedName>
        <fullName evidence="6">CDT1 Geminin-binding domain-containing protein</fullName>
    </recommendedName>
</protein>
<dbReference type="GO" id="GO:0016020">
    <property type="term" value="C:membrane"/>
    <property type="evidence" value="ECO:0007669"/>
    <property type="project" value="InterPro"/>
</dbReference>
<feature type="transmembrane region" description="Helical" evidence="5">
    <location>
        <begin position="235"/>
        <end position="260"/>
    </location>
</feature>
<reference evidence="7" key="2">
    <citation type="submission" date="2023-06" db="EMBL/GenBank/DDBJ databases">
        <authorList>
            <person name="Swenson N.G."/>
            <person name="Wegrzyn J.L."/>
            <person name="Mcevoy S.L."/>
        </authorList>
    </citation>
    <scope>NUCLEOTIDE SEQUENCE</scope>
    <source>
        <strain evidence="7">NS2018</strain>
        <tissue evidence="7">Leaf</tissue>
    </source>
</reference>
<dbReference type="AlphaFoldDB" id="A0AA39SQD4"/>
<evidence type="ECO:0000313" key="7">
    <source>
        <dbReference type="EMBL" id="KAK0592889.1"/>
    </source>
</evidence>
<feature type="domain" description="CDT1 Geminin-binding" evidence="6">
    <location>
        <begin position="26"/>
        <end position="154"/>
    </location>
</feature>
<feature type="transmembrane region" description="Helical" evidence="5">
    <location>
        <begin position="272"/>
        <end position="290"/>
    </location>
</feature>
<accession>A0AA39SQD4</accession>
<dbReference type="Proteomes" id="UP001168877">
    <property type="component" value="Unassembled WGS sequence"/>
</dbReference>
<gene>
    <name evidence="7" type="ORF">LWI29_027253</name>
</gene>
<dbReference type="Gene3D" id="1.20.1560.10">
    <property type="entry name" value="ABC transporter type 1, transmembrane domain"/>
    <property type="match status" value="1"/>
</dbReference>
<comment type="caution">
    <text evidence="7">The sequence shown here is derived from an EMBL/GenBank/DDBJ whole genome shotgun (WGS) entry which is preliminary data.</text>
</comment>
<evidence type="ECO:0000256" key="4">
    <source>
        <dbReference type="SAM" id="MobiDB-lite"/>
    </source>
</evidence>
<keyword evidence="2 5" id="KW-1133">Transmembrane helix</keyword>
<dbReference type="GO" id="GO:0005524">
    <property type="term" value="F:ATP binding"/>
    <property type="evidence" value="ECO:0007669"/>
    <property type="project" value="InterPro"/>
</dbReference>
<feature type="region of interest" description="Disordered" evidence="4">
    <location>
        <begin position="1"/>
        <end position="22"/>
    </location>
</feature>
<dbReference type="InterPro" id="IPR036390">
    <property type="entry name" value="WH_DNA-bd_sf"/>
</dbReference>
<feature type="transmembrane region" description="Helical" evidence="5">
    <location>
        <begin position="409"/>
        <end position="434"/>
    </location>
</feature>
<dbReference type="SMART" id="SM01075">
    <property type="entry name" value="CDT1"/>
    <property type="match status" value="1"/>
</dbReference>
<evidence type="ECO:0000313" key="8">
    <source>
        <dbReference type="Proteomes" id="UP001168877"/>
    </source>
</evidence>
<feature type="transmembrane region" description="Helical" evidence="5">
    <location>
        <begin position="355"/>
        <end position="378"/>
    </location>
</feature>
<feature type="compositionally biased region" description="Polar residues" evidence="4">
    <location>
        <begin position="12"/>
        <end position="22"/>
    </location>
</feature>
<organism evidence="7 8">
    <name type="scientific">Acer saccharum</name>
    <name type="common">Sugar maple</name>
    <dbReference type="NCBI Taxonomy" id="4024"/>
    <lineage>
        <taxon>Eukaryota</taxon>
        <taxon>Viridiplantae</taxon>
        <taxon>Streptophyta</taxon>
        <taxon>Embryophyta</taxon>
        <taxon>Tracheophyta</taxon>
        <taxon>Spermatophyta</taxon>
        <taxon>Magnoliopsida</taxon>
        <taxon>eudicotyledons</taxon>
        <taxon>Gunneridae</taxon>
        <taxon>Pentapetalae</taxon>
        <taxon>rosids</taxon>
        <taxon>malvids</taxon>
        <taxon>Sapindales</taxon>
        <taxon>Sapindaceae</taxon>
        <taxon>Hippocastanoideae</taxon>
        <taxon>Acereae</taxon>
        <taxon>Acer</taxon>
    </lineage>
</organism>